<dbReference type="GO" id="GO:0004017">
    <property type="term" value="F:AMP kinase activity"/>
    <property type="evidence" value="ECO:0007669"/>
    <property type="project" value="UniProtKB-UniRule"/>
</dbReference>
<comment type="catalytic activity">
    <reaction evidence="5 7">
        <text>AMP + ATP = 2 ADP</text>
        <dbReference type="Rhea" id="RHEA:12973"/>
        <dbReference type="ChEBI" id="CHEBI:30616"/>
        <dbReference type="ChEBI" id="CHEBI:456215"/>
        <dbReference type="ChEBI" id="CHEBI:456216"/>
        <dbReference type="EC" id="2.7.4.3"/>
    </reaction>
</comment>
<feature type="binding site" evidence="5">
    <location>
        <position position="31"/>
    </location>
    <ligand>
        <name>AMP</name>
        <dbReference type="ChEBI" id="CHEBI:456215"/>
    </ligand>
</feature>
<organism evidence="9 10">
    <name type="scientific">Methylomonas methanica</name>
    <dbReference type="NCBI Taxonomy" id="421"/>
    <lineage>
        <taxon>Bacteria</taxon>
        <taxon>Pseudomonadati</taxon>
        <taxon>Pseudomonadota</taxon>
        <taxon>Gammaproteobacteria</taxon>
        <taxon>Methylococcales</taxon>
        <taxon>Methylococcaceae</taxon>
        <taxon>Methylomonas</taxon>
    </lineage>
</organism>
<feature type="binding site" evidence="5">
    <location>
        <begin position="132"/>
        <end position="133"/>
    </location>
    <ligand>
        <name>ATP</name>
        <dbReference type="ChEBI" id="CHEBI:30616"/>
    </ligand>
</feature>
<dbReference type="Pfam" id="PF00406">
    <property type="entry name" value="ADK"/>
    <property type="match status" value="1"/>
</dbReference>
<keyword evidence="5 7" id="KW-0067">ATP-binding</keyword>
<evidence type="ECO:0000313" key="10">
    <source>
        <dbReference type="Proteomes" id="UP000078090"/>
    </source>
</evidence>
<feature type="binding site" evidence="5">
    <location>
        <begin position="57"/>
        <end position="59"/>
    </location>
    <ligand>
        <name>AMP</name>
        <dbReference type="ChEBI" id="CHEBI:456215"/>
    </ligand>
</feature>
<feature type="region of interest" description="LID" evidence="5">
    <location>
        <begin position="122"/>
        <end position="159"/>
    </location>
</feature>
<feature type="binding site" evidence="5">
    <location>
        <position position="214"/>
    </location>
    <ligand>
        <name>ATP</name>
        <dbReference type="ChEBI" id="CHEBI:30616"/>
    </ligand>
</feature>
<dbReference type="PRINTS" id="PR00094">
    <property type="entry name" value="ADENYLTKNASE"/>
</dbReference>
<reference evidence="9 10" key="1">
    <citation type="submission" date="2016-03" db="EMBL/GenBank/DDBJ databases">
        <authorList>
            <person name="Ploux O."/>
        </authorList>
    </citation>
    <scope>NUCLEOTIDE SEQUENCE [LARGE SCALE GENOMIC DNA]</scope>
    <source>
        <strain evidence="9 10">R-45363</strain>
    </source>
</reference>
<name>A0A177M0H2_METMH</name>
<comment type="similarity">
    <text evidence="5 6">Belongs to the adenylate kinase family.</text>
</comment>
<evidence type="ECO:0000256" key="2">
    <source>
        <dbReference type="ARBA" id="ARBA00022727"/>
    </source>
</evidence>
<feature type="binding site" evidence="5">
    <location>
        <position position="92"/>
    </location>
    <ligand>
        <name>AMP</name>
        <dbReference type="ChEBI" id="CHEBI:456215"/>
    </ligand>
</feature>
<dbReference type="AlphaFoldDB" id="A0A177M0H2"/>
<feature type="binding site" evidence="5">
    <location>
        <begin position="85"/>
        <end position="88"/>
    </location>
    <ligand>
        <name>AMP</name>
        <dbReference type="ChEBI" id="CHEBI:456215"/>
    </ligand>
</feature>
<keyword evidence="4 5" id="KW-0418">Kinase</keyword>
<dbReference type="HAMAP" id="MF_00235">
    <property type="entry name" value="Adenylate_kinase_Adk"/>
    <property type="match status" value="1"/>
</dbReference>
<sequence length="228" mass="24369">MRIILLGSPGSGKGTQAQFITEKFAIPQISTGDMLRAAVREGTPLGVEAKKVMDAGGLVSDEIILGLIKERIAQDDCKNGFLLDGFPRTIAQAEGLANMGVELDYVIEIAVDDEEIIKRMSGRRVHMASGRTYHVVFNPPKQEGLDDATGEPLIQRDDDKEETVRKRLSVYHEQTKPLVGFYSATAPGVALSPASMQSSAPGQNAKFASIAGVGSVSDITTKLLAILG</sequence>
<comment type="subunit">
    <text evidence="5 7">Monomer.</text>
</comment>
<feature type="region of interest" description="NMP" evidence="5">
    <location>
        <begin position="30"/>
        <end position="59"/>
    </location>
</feature>
<dbReference type="RefSeq" id="WP_064010023.1">
    <property type="nucleotide sequence ID" value="NZ_LUUG01000103.1"/>
</dbReference>
<dbReference type="EC" id="2.7.4.3" evidence="5 7"/>
<dbReference type="NCBIfam" id="NF001380">
    <property type="entry name" value="PRK00279.1-2"/>
    <property type="match status" value="1"/>
</dbReference>
<feature type="binding site" evidence="5">
    <location>
        <position position="156"/>
    </location>
    <ligand>
        <name>AMP</name>
        <dbReference type="ChEBI" id="CHEBI:456215"/>
    </ligand>
</feature>
<dbReference type="EMBL" id="LUUG01000103">
    <property type="protein sequence ID" value="OAH99221.1"/>
    <property type="molecule type" value="Genomic_DNA"/>
</dbReference>
<protein>
    <recommendedName>
        <fullName evidence="5 7">Adenylate kinase</fullName>
        <shortName evidence="5">AK</shortName>
        <ecNumber evidence="5 7">2.7.4.3</ecNumber>
    </recommendedName>
    <alternativeName>
        <fullName evidence="5">ATP-AMP transphosphorylase</fullName>
    </alternativeName>
    <alternativeName>
        <fullName evidence="5">ATP:AMP phosphotransferase</fullName>
    </alternativeName>
    <alternativeName>
        <fullName evidence="5">Adenylate monophosphate kinase</fullName>
    </alternativeName>
</protein>
<proteinExistence type="inferred from homology"/>
<dbReference type="GO" id="GO:0005524">
    <property type="term" value="F:ATP binding"/>
    <property type="evidence" value="ECO:0007669"/>
    <property type="project" value="UniProtKB-UniRule"/>
</dbReference>
<feature type="binding site" evidence="5">
    <location>
        <begin position="10"/>
        <end position="15"/>
    </location>
    <ligand>
        <name>ATP</name>
        <dbReference type="ChEBI" id="CHEBI:30616"/>
    </ligand>
</feature>
<comment type="caution">
    <text evidence="5">Lacks conserved residue(s) required for the propagation of feature annotation.</text>
</comment>
<dbReference type="NCBIfam" id="NF001379">
    <property type="entry name" value="PRK00279.1-1"/>
    <property type="match status" value="1"/>
</dbReference>
<dbReference type="GO" id="GO:0005737">
    <property type="term" value="C:cytoplasm"/>
    <property type="evidence" value="ECO:0007669"/>
    <property type="project" value="UniProtKB-SubCell"/>
</dbReference>
<feature type="domain" description="Adenylate kinase active site lid" evidence="8">
    <location>
        <begin position="123"/>
        <end position="158"/>
    </location>
</feature>
<dbReference type="PROSITE" id="PS00113">
    <property type="entry name" value="ADENYLATE_KINASE"/>
    <property type="match status" value="1"/>
</dbReference>
<dbReference type="GO" id="GO:0044209">
    <property type="term" value="P:AMP salvage"/>
    <property type="evidence" value="ECO:0007669"/>
    <property type="project" value="UniProtKB-UniRule"/>
</dbReference>
<comment type="pathway">
    <text evidence="5">Purine metabolism; AMP biosynthesis via salvage pathway; AMP from ADP: step 1/1.</text>
</comment>
<dbReference type="Gene3D" id="3.40.50.300">
    <property type="entry name" value="P-loop containing nucleotide triphosphate hydrolases"/>
    <property type="match status" value="1"/>
</dbReference>
<dbReference type="Pfam" id="PF05191">
    <property type="entry name" value="ADK_lid"/>
    <property type="match status" value="1"/>
</dbReference>
<feature type="binding site" evidence="5">
    <location>
        <position position="167"/>
    </location>
    <ligand>
        <name>AMP</name>
        <dbReference type="ChEBI" id="CHEBI:456215"/>
    </ligand>
</feature>
<evidence type="ECO:0000256" key="1">
    <source>
        <dbReference type="ARBA" id="ARBA00022679"/>
    </source>
</evidence>
<dbReference type="NCBIfam" id="TIGR01351">
    <property type="entry name" value="adk"/>
    <property type="match status" value="1"/>
</dbReference>
<keyword evidence="1 5" id="KW-0808">Transferase</keyword>
<gene>
    <name evidence="5" type="primary">adk</name>
    <name evidence="9" type="ORF">A1332_19770</name>
</gene>
<dbReference type="InterPro" id="IPR000850">
    <property type="entry name" value="Adenylat/UMP-CMP_kin"/>
</dbReference>
<dbReference type="FunFam" id="3.40.50.300:FF:000106">
    <property type="entry name" value="Adenylate kinase mitochondrial"/>
    <property type="match status" value="1"/>
</dbReference>
<dbReference type="InterPro" id="IPR006259">
    <property type="entry name" value="Adenyl_kin_sub"/>
</dbReference>
<keyword evidence="3 5" id="KW-0547">Nucleotide-binding</keyword>
<dbReference type="InterPro" id="IPR033690">
    <property type="entry name" value="Adenylat_kinase_CS"/>
</dbReference>
<comment type="caution">
    <text evidence="9">The sequence shown here is derived from an EMBL/GenBank/DDBJ whole genome shotgun (WGS) entry which is preliminary data.</text>
</comment>
<comment type="subcellular location">
    <subcellularLocation>
        <location evidence="5 7">Cytoplasm</location>
    </subcellularLocation>
</comment>
<comment type="function">
    <text evidence="5">Catalyzes the reversible transfer of the terminal phosphate group between ATP and AMP. Plays an important role in cellular energy homeostasis and in adenine nucleotide metabolism.</text>
</comment>
<keyword evidence="2 5" id="KW-0545">Nucleotide biosynthesis</keyword>
<dbReference type="InterPro" id="IPR007862">
    <property type="entry name" value="Adenylate_kinase_lid-dom"/>
</dbReference>
<evidence type="ECO:0000256" key="3">
    <source>
        <dbReference type="ARBA" id="ARBA00022741"/>
    </source>
</evidence>
<keyword evidence="5" id="KW-0963">Cytoplasm</keyword>
<accession>A0A177M0H2</accession>
<evidence type="ECO:0000256" key="6">
    <source>
        <dbReference type="RuleBase" id="RU003330"/>
    </source>
</evidence>
<dbReference type="SUPFAM" id="SSF52540">
    <property type="entry name" value="P-loop containing nucleoside triphosphate hydrolases"/>
    <property type="match status" value="1"/>
</dbReference>
<comment type="domain">
    <text evidence="5">Consists of three domains, a large central CORE domain and two small peripheral domains, NMPbind and LID, which undergo movements during catalysis. The LID domain closes over the site of phosphoryl transfer upon ATP binding. Assembling and dissambling the active center during each catalytic cycle provides an effective means to prevent ATP hydrolysis.</text>
</comment>
<evidence type="ECO:0000259" key="8">
    <source>
        <dbReference type="Pfam" id="PF05191"/>
    </source>
</evidence>
<dbReference type="UniPathway" id="UPA00588">
    <property type="reaction ID" value="UER00649"/>
</dbReference>
<evidence type="ECO:0000313" key="9">
    <source>
        <dbReference type="EMBL" id="OAH99221.1"/>
    </source>
</evidence>
<dbReference type="CDD" id="cd01428">
    <property type="entry name" value="ADK"/>
    <property type="match status" value="1"/>
</dbReference>
<dbReference type="NCBIfam" id="NF001381">
    <property type="entry name" value="PRK00279.1-3"/>
    <property type="match status" value="1"/>
</dbReference>
<evidence type="ECO:0000256" key="5">
    <source>
        <dbReference type="HAMAP-Rule" id="MF_00235"/>
    </source>
</evidence>
<feature type="binding site" evidence="5">
    <location>
        <position position="123"/>
    </location>
    <ligand>
        <name>ATP</name>
        <dbReference type="ChEBI" id="CHEBI:30616"/>
    </ligand>
</feature>
<dbReference type="Proteomes" id="UP000078090">
    <property type="component" value="Unassembled WGS sequence"/>
</dbReference>
<evidence type="ECO:0000256" key="4">
    <source>
        <dbReference type="ARBA" id="ARBA00022777"/>
    </source>
</evidence>
<dbReference type="PANTHER" id="PTHR23359">
    <property type="entry name" value="NUCLEOTIDE KINASE"/>
    <property type="match status" value="1"/>
</dbReference>
<feature type="binding site" evidence="5">
    <location>
        <position position="36"/>
    </location>
    <ligand>
        <name>AMP</name>
        <dbReference type="ChEBI" id="CHEBI:456215"/>
    </ligand>
</feature>
<dbReference type="OrthoDB" id="9805030at2"/>
<dbReference type="InterPro" id="IPR027417">
    <property type="entry name" value="P-loop_NTPase"/>
</dbReference>
<evidence type="ECO:0000256" key="7">
    <source>
        <dbReference type="RuleBase" id="RU003331"/>
    </source>
</evidence>